<dbReference type="InterPro" id="IPR045851">
    <property type="entry name" value="AMP-bd_C_sf"/>
</dbReference>
<dbReference type="InterPro" id="IPR010071">
    <property type="entry name" value="AA_adenyl_dom"/>
</dbReference>
<dbReference type="InterPro" id="IPR023213">
    <property type="entry name" value="CAT-like_dom_sf"/>
</dbReference>
<dbReference type="Pfam" id="PF13193">
    <property type="entry name" value="AMP-binding_C"/>
    <property type="match status" value="3"/>
</dbReference>
<dbReference type="SUPFAM" id="SSF52777">
    <property type="entry name" value="CoA-dependent acyltransferases"/>
    <property type="match status" value="10"/>
</dbReference>
<evidence type="ECO:0000313" key="10">
    <source>
        <dbReference type="Proteomes" id="UP001235840"/>
    </source>
</evidence>
<keyword evidence="4" id="KW-0597">Phosphoprotein</keyword>
<dbReference type="PROSITE" id="PS00012">
    <property type="entry name" value="PHOSPHOPANTETHEINE"/>
    <property type="match status" value="3"/>
</dbReference>
<protein>
    <submittedName>
        <fullName evidence="9">Amino acid adenylation domain-containing protein/non-ribosomal peptide synthase protein (TIGR01720 family)</fullName>
    </submittedName>
</protein>
<evidence type="ECO:0000256" key="4">
    <source>
        <dbReference type="ARBA" id="ARBA00022553"/>
    </source>
</evidence>
<dbReference type="PROSITE" id="PS50075">
    <property type="entry name" value="CARRIER"/>
    <property type="match status" value="3"/>
</dbReference>
<dbReference type="PANTHER" id="PTHR45527:SF1">
    <property type="entry name" value="FATTY ACID SYNTHASE"/>
    <property type="match status" value="1"/>
</dbReference>
<keyword evidence="5" id="KW-0677">Repeat</keyword>
<gene>
    <name evidence="9" type="ORF">J2S11_003550</name>
</gene>
<comment type="cofactor">
    <cofactor evidence="1">
        <name>pantetheine 4'-phosphate</name>
        <dbReference type="ChEBI" id="CHEBI:47942"/>
    </cofactor>
</comment>
<dbReference type="PANTHER" id="PTHR45527">
    <property type="entry name" value="NONRIBOSOMAL PEPTIDE SYNTHETASE"/>
    <property type="match status" value="1"/>
</dbReference>
<dbReference type="InterPro" id="IPR001242">
    <property type="entry name" value="Condensation_dom"/>
</dbReference>
<evidence type="ECO:0000256" key="7">
    <source>
        <dbReference type="SAM" id="Coils"/>
    </source>
</evidence>
<dbReference type="NCBIfam" id="TIGR01733">
    <property type="entry name" value="AA-adenyl-dom"/>
    <property type="match status" value="3"/>
</dbReference>
<name>A0ABT9W2Z5_9BACI</name>
<dbReference type="InterPro" id="IPR010060">
    <property type="entry name" value="NRPS_synth"/>
</dbReference>
<keyword evidence="7" id="KW-0175">Coiled coil</keyword>
<feature type="domain" description="Carrier" evidence="8">
    <location>
        <begin position="978"/>
        <end position="1052"/>
    </location>
</feature>
<sequence>MTVKTKLDKSNVEDLLSLTPLQEGMLYHYINEPFSDQYIEQLTLRLTGHTQPAIAQKAWEFVVRSNEMLRTIYRWEGLDHPIQVVLKEQQSSYSSYDISHLDAFEQQTKLEQMKQEERTKGFDLRFETIRVRNISLSDTECELIITNHHLIYDGWSNGIILKEFLDAYDCFSKGDLPVSESKTKYKEYIQWLNSLNKQEQLEFWRRHLESFETKTALPVNSNTQKQISSTELYSTTYPLEFMRELQDFATKNQVTMASLFYTTWGLLLAKYNRTNDVLFGTTVSGRSHVLSGLQKAVGLYINTLPLRVQIGPNTTIYEILKNVQQHLIERSEFEGSSLTDIQSTCREIEGELFDSLVVLENYPLDEVLGKQDREINITSYETYERTHYDVTLQIHMFEKLEVQFVFNKDLFSKELMKRMTQHFEYLLQQLISYPESMLRDIEIVRGEEKECILHSFNQQPVYNSAPRLIHQLFEDQAEAIPNQVALRYQNQSLTYFELNGKANQLARALAEKGVGPGSFVGIMVDRSPEMIISILAVFKAGAAYVPILADFPEERISYILKESNIRCLLIHQPTFQKQETFLDSLHEIALIHLDSFIYEGESTNLKAISTAQDLAYMMYTSGSTGIPKGVMIEHRSILNTLEALQVDYPLLSSDTYLLKTTFTFDVSVCELFGWIFGGGSLAILEAEAEKEPNRLVEAIQTYEVTHINFVPSLLTLLLQELSSEQLKRMNSLRYVFVAGEAMNVQLVQQFYAVFPDKRLENLYGPTETTIYATQYSLMAGKEYLKVPIGKPLANVEMLILDEHDQLSPIGVSGELCIGGAGLARGYFNNPKLTEEVFINHPFKAREKLYRTGDLARWLPDGNIEYLGRLDYQVKVRGFRIELGEIEAKLLSHPNVLEAVVIDRKNESSLTELYAYYVSDNSLNQSTVREYLYTRLPGYMVPAYFISMEKMPLSPNGKLDRKNLPQIDPSIQIQSESKKPRNEVEQALVNIWQDILGVENIGIEHHFFELGGDSIKAMKVASRLAKYKMRVEIKHILLQPTIAKLSSFVKLEDQVIEQGAIYGNVRLTPIQRLFFDSCQTERQHFNQSVMLYASTGLEEKALHMSVQKVVEHHDALRMIYALKEKEVIQTNLSYQQDESVFEVISLQESKDTDIEIERLADGYQMSFNLEKGPLFKACLFKTQVGDYLLLLAHHLVVDGVSWRIIIEDIALAYKQALNTKPLQLPEKTHSFKKWSEALHQYAKSDVLKTELSYWGNIEKINNARLIPIQSTEVASNKIKDTSQLSVSFSPEKTQQLLKEVHTAFHTQIEDVLLTALGISLKKLTFQDQFLIFMEGHGRQEIAENLNVTRTVGWFTSLYPVALDMSAISINSFEDTLPAQLMHIKEAQRSIPNKGIGYGLLKYLTGKVEGDFTELSSIPEISFNYLGEFDHDIPNDVFELSSASTGKEASSEIERVTGIEMIGSIKNGSLTFHFIYNHHLYSEAQISRLSMEFQQELIRVVDFCIHLDERFHTPSDFPLANVSMEELMTLSDQIQSMGKSLENLYPLSPPQDGILFHSLKDSSSDAYFQQVGLNIEGKLDLNLLLTCLNEMTNRYDILRTIFIYEKMQTPHQAVISKQLVEWNEMDLSHLHKEEQQKELQLYLVRDRQISFELQQSTPFRVMHIILGTENSYLLLSYHHLIMDGWSIGILFKELIGLYKAALKSDYTPHFYNRQISDNSAPYSNYIQWLQNREEKEARSFWSDYLNGYDAQVSLPAISAGERIENEQHETISFTLSQQHTRALGELALQQNTTLNTVFQAVWAVLLQKYNQTNDVVFGTVISGRSPEVSGIEQMVGLFINTIPLRVKCADHDSFLDLVSQIHQSNAQIGSFDSYSLAEINALSTLKQGLFNHIMIFENYPLDKALFDSDALDFKVNEVDIFEETNYDFNILIFPEDNIRIELKYKPSIYEQFMVEKVQNHLQHLIHVIASAPTTAIKELSVLTEHEKAIIMDSFNATQVDYPADLTIHQYFEQQARKYAASTAIIDGDKQLTYQEFNEKSNQLARYLRDKGVKNQSIVPLVINRSLDMMIGVMGILKAGGAYLPIDPDFPADRVQYMLDDSQARIVLTNSNHFNWVNDLVSMSGDKGSTVVSLDQGEYLKEESRDLDDHGDSQDLAYVIYTSGSTGKPKGTMIQHHSVINRIHWMQKAYPLHSEDIILQKTPYTFDVSVWELFWWFFQGAKVCLLEPGGEKNPDVLVETIRKQRVTTLHFVPSMLHLFLDYVEQMRELDSLASLDKVFASGEALKAEHVTRFKDSLHQGNRTRLINLYGPTEATVDVTHFECRFEEDYSFIPIGKPIDNIQLFILDQNQHLQPIGIAGELCIAGAGVARGYLNRPELTASRFVSHPFKKESKIYRTGDLARWLPDGNIEYLGRMDHQVKIRGFRIELEEIEAELSQITEISQAVVLDQVDTSGEKFLVAYIIDSSTSIHRTKEIKDLLALKLPEYMIPAFIVQVDHIPLTTNGKMNRKALLELELTQDMDTEIIGPRNETEEQLVEIWRNILQLDHFGVEQDFFSIGGHSLKAMTLVSAIHKAFKVRYPLNEVFNNPTVAKMAEYISRAKADQYISIATATQKEYYPASSMQKRMFVLSQLDENGTNYNITNTYKLVGSLDLKRLEKAWQGVVDRHESLRTSFIVREGETLQFIRRELKTYIDSIPVCEPVEKAIRMYVQRFDLSETLHRFGVLSVAPNEHYLVIDIHHTIIDGTSIGIMMDELFALYQGQALPPVKLQYKDYSESLNQPARQELLQQQEDFWLRELSGELPILNLSLDFPRPAVRGFQGSTVRLDISTRLAQHLQQLAENTGTTLYMILLAGFNVLLSKYTSQQDIIIGSPTSGRTHADVQSTIGMFVNTLALRNELKGDESFERFLAEVKNGVLKALDAQDYPFEQLVEKLNIERDMSRNPVFDVMFIHQIIDQQNITFDQCSVQPYGFNQGVARFDLSLTSIENEQKLHLIFEYSSALFERTTIERMAQHFLTILESVSSNPHLQLADINMLDEQERDDLVSQFNPDPIHFPEQAIHALFEEQARQHPQQEAIRFGQQSLTYQELNEKANQVAHALRDRGVQREELVGIMVERSLEMLVGVLGILKAGAAYVPLDPEYPAERIQYLLEDSQTTLVLTQGKWRAKIDEVLEIRANSSSLQVDILLLEGEAWSDYPTDNPEPVNDLADLAYVIYTSGSTGNPKGVMIEQSSLMNTLWSLQHMYPMTPQDAYLLKTTYTFDVSVTEMFGWILGGAMLIILPPEAEREPRLIAEHVEQHQITHLNFVPSMLQQMLLLDQESLAKLEGLTYLFVAGEALSVELAKKTYATMKQVRLENLYGPTEATIYATGLAIDRERRGKMSIGHPLSNTEAYILDEQGKLQPIGVPGELCLAGRGLARGYLNRPELTKEKFVEHPFRSGERMYRTGDIARWLADGQIEYLGRIDHQVKIRGYRIELDEISHHLLQHDYVNEALVLSLKDQKGQDYICAYVIFKADKSFNPSVLRHYLAQHLPGYMIPAHIVSLDKFPVTLNGKLDRNALPEPTVSSFQTAEYLAPRNDLENMLAEVWQEVLGVEKISIKDRFFELGGDSIKAIQISSRLLQKGYQIEVRDLFRHPIIEELVHNMSPIEYTVDQAEVRGDIPLTPIQSWFFERELADTHHFNQAVMLYRKEGFDVDKLEMVFQNLVQHHDALRIVFRETRIKPLQYNRATNEGKLFYLTVYDLFGSEHVEEEIENRVNALHSQFNLEIGPLVQLGLFRTDYGDHLLIIIHHTIVDGVSWRIIVEDLAQAYQQSLNNKQVTFGEKTNSYQAWSNYLKEYAKGEQILNEADYWHQLASTPIGGCPIDTHITHSIYEDSKTQTFELSKEQTDLLLKKVHQAYNTQINDILLAALGKAHAQWSEQTMIPIILEGHGRQELAGAMNISRTVGWFTTQYPVILDMRHTQDLGFQIKTIKDNLRKIPNQGIGYGILKYVTKHFKGSLADQVAPQISFNYLGQFDQNIDQTVFEISRLSSGPNVSPKMERLFTLEWNAIVVREQLQITLSYNQLQYKEQTIARLMKLFQSSLVDVIEHCVSKDSTELSPSDLAYKKLSIDKLDKISALLGKKLK</sequence>
<dbReference type="Pfam" id="PF00550">
    <property type="entry name" value="PP-binding"/>
    <property type="match status" value="3"/>
</dbReference>
<dbReference type="Pfam" id="PF00668">
    <property type="entry name" value="Condensation"/>
    <property type="match status" value="5"/>
</dbReference>
<keyword evidence="6" id="KW-0045">Antibiotic biosynthesis</keyword>
<dbReference type="NCBIfam" id="TIGR01720">
    <property type="entry name" value="NRPS-para261"/>
    <property type="match status" value="2"/>
</dbReference>
<dbReference type="RefSeq" id="WP_307396684.1">
    <property type="nucleotide sequence ID" value="NZ_JAUSTY010000018.1"/>
</dbReference>
<feature type="domain" description="Carrier" evidence="8">
    <location>
        <begin position="3572"/>
        <end position="3646"/>
    </location>
</feature>
<dbReference type="SUPFAM" id="SSF56801">
    <property type="entry name" value="Acetyl-CoA synthetase-like"/>
    <property type="match status" value="3"/>
</dbReference>
<dbReference type="NCBIfam" id="NF003417">
    <property type="entry name" value="PRK04813.1"/>
    <property type="match status" value="3"/>
</dbReference>
<dbReference type="PROSITE" id="PS00455">
    <property type="entry name" value="AMP_BINDING"/>
    <property type="match status" value="3"/>
</dbReference>
<dbReference type="InterPro" id="IPR020845">
    <property type="entry name" value="AMP-binding_CS"/>
</dbReference>
<dbReference type="InterPro" id="IPR006162">
    <property type="entry name" value="Ppantetheine_attach_site"/>
</dbReference>
<evidence type="ECO:0000256" key="6">
    <source>
        <dbReference type="ARBA" id="ARBA00023194"/>
    </source>
</evidence>
<dbReference type="Gene3D" id="3.30.559.10">
    <property type="entry name" value="Chloramphenicol acetyltransferase-like domain"/>
    <property type="match status" value="5"/>
</dbReference>
<dbReference type="InterPro" id="IPR009081">
    <property type="entry name" value="PP-bd_ACP"/>
</dbReference>
<dbReference type="Gene3D" id="3.30.559.30">
    <property type="entry name" value="Nonribosomal peptide synthetase, condensation domain"/>
    <property type="match status" value="5"/>
</dbReference>
<feature type="coiled-coil region" evidence="7">
    <location>
        <begin position="2411"/>
        <end position="2438"/>
    </location>
</feature>
<keyword evidence="3" id="KW-0596">Phosphopantetheine</keyword>
<dbReference type="CDD" id="cd05930">
    <property type="entry name" value="A_NRPS"/>
    <property type="match status" value="3"/>
</dbReference>
<dbReference type="InterPro" id="IPR020806">
    <property type="entry name" value="PKS_PP-bd"/>
</dbReference>
<evidence type="ECO:0000256" key="1">
    <source>
        <dbReference type="ARBA" id="ARBA00001957"/>
    </source>
</evidence>
<comment type="caution">
    <text evidence="9">The sequence shown here is derived from an EMBL/GenBank/DDBJ whole genome shotgun (WGS) entry which is preliminary data.</text>
</comment>
<dbReference type="CDD" id="cd19534">
    <property type="entry name" value="E_NRPS"/>
    <property type="match status" value="2"/>
</dbReference>
<dbReference type="InterPro" id="IPR036736">
    <property type="entry name" value="ACP-like_sf"/>
</dbReference>
<dbReference type="Pfam" id="PF00501">
    <property type="entry name" value="AMP-binding"/>
    <property type="match status" value="3"/>
</dbReference>
<accession>A0ABT9W2Z5</accession>
<evidence type="ECO:0000259" key="8">
    <source>
        <dbReference type="PROSITE" id="PS50075"/>
    </source>
</evidence>
<evidence type="ECO:0000256" key="5">
    <source>
        <dbReference type="ARBA" id="ARBA00022737"/>
    </source>
</evidence>
<dbReference type="SMART" id="SM00823">
    <property type="entry name" value="PKS_PP"/>
    <property type="match status" value="2"/>
</dbReference>
<proteinExistence type="inferred from homology"/>
<evidence type="ECO:0000256" key="3">
    <source>
        <dbReference type="ARBA" id="ARBA00022450"/>
    </source>
</evidence>
<dbReference type="Gene3D" id="2.30.38.10">
    <property type="entry name" value="Luciferase, Domain 3"/>
    <property type="match status" value="3"/>
</dbReference>
<reference evidence="9 10" key="1">
    <citation type="submission" date="2023-07" db="EMBL/GenBank/DDBJ databases">
        <title>Genomic Encyclopedia of Type Strains, Phase IV (KMG-IV): sequencing the most valuable type-strain genomes for metagenomic binning, comparative biology and taxonomic classification.</title>
        <authorList>
            <person name="Goeker M."/>
        </authorList>
    </citation>
    <scope>NUCLEOTIDE SEQUENCE [LARGE SCALE GENOMIC DNA]</scope>
    <source>
        <strain evidence="9 10">DSM 12751</strain>
    </source>
</reference>
<evidence type="ECO:0000256" key="2">
    <source>
        <dbReference type="ARBA" id="ARBA00006432"/>
    </source>
</evidence>
<dbReference type="Proteomes" id="UP001235840">
    <property type="component" value="Unassembled WGS sequence"/>
</dbReference>
<organism evidence="9 10">
    <name type="scientific">Caldalkalibacillus horti</name>
    <dbReference type="NCBI Taxonomy" id="77523"/>
    <lineage>
        <taxon>Bacteria</taxon>
        <taxon>Bacillati</taxon>
        <taxon>Bacillota</taxon>
        <taxon>Bacilli</taxon>
        <taxon>Bacillales</taxon>
        <taxon>Bacillaceae</taxon>
        <taxon>Caldalkalibacillus</taxon>
    </lineage>
</organism>
<dbReference type="InterPro" id="IPR000873">
    <property type="entry name" value="AMP-dep_synth/lig_dom"/>
</dbReference>
<dbReference type="Gene3D" id="3.40.50.980">
    <property type="match status" value="6"/>
</dbReference>
<feature type="domain" description="Carrier" evidence="8">
    <location>
        <begin position="2523"/>
        <end position="2598"/>
    </location>
</feature>
<keyword evidence="10" id="KW-1185">Reference proteome</keyword>
<dbReference type="InterPro" id="IPR025110">
    <property type="entry name" value="AMP-bd_C"/>
</dbReference>
<dbReference type="Gene3D" id="3.30.300.30">
    <property type="match status" value="3"/>
</dbReference>
<dbReference type="EMBL" id="JAUSTY010000018">
    <property type="protein sequence ID" value="MDQ0167623.1"/>
    <property type="molecule type" value="Genomic_DNA"/>
</dbReference>
<comment type="similarity">
    <text evidence="2">Belongs to the ATP-dependent AMP-binding enzyme family.</text>
</comment>
<dbReference type="CDD" id="cd19531">
    <property type="entry name" value="LCL_NRPS-like"/>
    <property type="match status" value="1"/>
</dbReference>
<dbReference type="CDD" id="cd19543">
    <property type="entry name" value="DCL_NRPS"/>
    <property type="match status" value="1"/>
</dbReference>
<dbReference type="Gene3D" id="1.10.1200.10">
    <property type="entry name" value="ACP-like"/>
    <property type="match status" value="3"/>
</dbReference>
<evidence type="ECO:0000313" key="9">
    <source>
        <dbReference type="EMBL" id="MDQ0167623.1"/>
    </source>
</evidence>
<dbReference type="SUPFAM" id="SSF47336">
    <property type="entry name" value="ACP-like"/>
    <property type="match status" value="3"/>
</dbReference>